<protein>
    <submittedName>
        <fullName evidence="1">Uncharacterized protein</fullName>
    </submittedName>
</protein>
<dbReference type="AlphaFoldDB" id="A0A6A6DCD5"/>
<organism evidence="1 2">
    <name type="scientific">Zopfia rhizophila CBS 207.26</name>
    <dbReference type="NCBI Taxonomy" id="1314779"/>
    <lineage>
        <taxon>Eukaryota</taxon>
        <taxon>Fungi</taxon>
        <taxon>Dikarya</taxon>
        <taxon>Ascomycota</taxon>
        <taxon>Pezizomycotina</taxon>
        <taxon>Dothideomycetes</taxon>
        <taxon>Dothideomycetes incertae sedis</taxon>
        <taxon>Zopfiaceae</taxon>
        <taxon>Zopfia</taxon>
    </lineage>
</organism>
<evidence type="ECO:0000313" key="1">
    <source>
        <dbReference type="EMBL" id="KAF2176663.1"/>
    </source>
</evidence>
<name>A0A6A6DCD5_9PEZI</name>
<accession>A0A6A6DCD5</accession>
<keyword evidence="2" id="KW-1185">Reference proteome</keyword>
<reference evidence="1" key="1">
    <citation type="journal article" date="2020" name="Stud. Mycol.">
        <title>101 Dothideomycetes genomes: a test case for predicting lifestyles and emergence of pathogens.</title>
        <authorList>
            <person name="Haridas S."/>
            <person name="Albert R."/>
            <person name="Binder M."/>
            <person name="Bloem J."/>
            <person name="Labutti K."/>
            <person name="Salamov A."/>
            <person name="Andreopoulos B."/>
            <person name="Baker S."/>
            <person name="Barry K."/>
            <person name="Bills G."/>
            <person name="Bluhm B."/>
            <person name="Cannon C."/>
            <person name="Castanera R."/>
            <person name="Culley D."/>
            <person name="Daum C."/>
            <person name="Ezra D."/>
            <person name="Gonzalez J."/>
            <person name="Henrissat B."/>
            <person name="Kuo A."/>
            <person name="Liang C."/>
            <person name="Lipzen A."/>
            <person name="Lutzoni F."/>
            <person name="Magnuson J."/>
            <person name="Mondo S."/>
            <person name="Nolan M."/>
            <person name="Ohm R."/>
            <person name="Pangilinan J."/>
            <person name="Park H.-J."/>
            <person name="Ramirez L."/>
            <person name="Alfaro M."/>
            <person name="Sun H."/>
            <person name="Tritt A."/>
            <person name="Yoshinaga Y."/>
            <person name="Zwiers L.-H."/>
            <person name="Turgeon B."/>
            <person name="Goodwin S."/>
            <person name="Spatafora J."/>
            <person name="Crous P."/>
            <person name="Grigoriev I."/>
        </authorList>
    </citation>
    <scope>NUCLEOTIDE SEQUENCE</scope>
    <source>
        <strain evidence="1">CBS 207.26</strain>
    </source>
</reference>
<sequence>MNVFSDKLSLYNLVIADSNSPEVLFHEPPSIIVCTFSTIPGKSGGLNRNRFRDLQPG</sequence>
<dbReference type="EMBL" id="ML994703">
    <property type="protein sequence ID" value="KAF2176663.1"/>
    <property type="molecule type" value="Genomic_DNA"/>
</dbReference>
<gene>
    <name evidence="1" type="ORF">K469DRAFT_722049</name>
</gene>
<proteinExistence type="predicted"/>
<evidence type="ECO:0000313" key="2">
    <source>
        <dbReference type="Proteomes" id="UP000800200"/>
    </source>
</evidence>
<dbReference type="Proteomes" id="UP000800200">
    <property type="component" value="Unassembled WGS sequence"/>
</dbReference>